<feature type="region of interest" description="Disordered" evidence="1">
    <location>
        <begin position="147"/>
        <end position="179"/>
    </location>
</feature>
<protein>
    <submittedName>
        <fullName evidence="3">DUF4325 domain-containing protein</fullName>
    </submittedName>
</protein>
<dbReference type="SUPFAM" id="SSF46785">
    <property type="entry name" value="Winged helix' DNA-binding domain"/>
    <property type="match status" value="1"/>
</dbReference>
<name>A0ABZ1T1X6_9ACTN</name>
<keyword evidence="4" id="KW-1185">Reference proteome</keyword>
<dbReference type="InterPro" id="IPR025474">
    <property type="entry name" value="DUF4325"/>
</dbReference>
<sequence>MRAEGAELRQKLERALDSAENRLIVLDFTSVKAMTNSFADELVSKLYISLAGGALTSGGVQLIGLYEETRDAIVVCLERRKLIAVDGDEHVLLAAEDFLQKTYDEAMRLGTFIAADLAEALAISLPNANNRLKRLVDAGALVRIPDPGRERGGKQYSYSVPGSSAPSAIHRRGATLDHP</sequence>
<dbReference type="Proteomes" id="UP001432011">
    <property type="component" value="Chromosome"/>
</dbReference>
<dbReference type="Pfam" id="PF14213">
    <property type="entry name" value="DUF4325"/>
    <property type="match status" value="1"/>
</dbReference>
<evidence type="ECO:0000313" key="4">
    <source>
        <dbReference type="Proteomes" id="UP001432011"/>
    </source>
</evidence>
<gene>
    <name evidence="3" type="ORF">OG913_29935</name>
</gene>
<dbReference type="EMBL" id="CP108085">
    <property type="protein sequence ID" value="WUP79315.1"/>
    <property type="molecule type" value="Genomic_DNA"/>
</dbReference>
<accession>A0ABZ1T1X6</accession>
<proteinExistence type="predicted"/>
<evidence type="ECO:0000256" key="1">
    <source>
        <dbReference type="SAM" id="MobiDB-lite"/>
    </source>
</evidence>
<evidence type="ECO:0000313" key="3">
    <source>
        <dbReference type="EMBL" id="WUP79315.1"/>
    </source>
</evidence>
<feature type="domain" description="DUF4325" evidence="2">
    <location>
        <begin position="4"/>
        <end position="47"/>
    </location>
</feature>
<dbReference type="InterPro" id="IPR036390">
    <property type="entry name" value="WH_DNA-bd_sf"/>
</dbReference>
<evidence type="ECO:0000259" key="2">
    <source>
        <dbReference type="Pfam" id="PF14213"/>
    </source>
</evidence>
<organism evidence="3 4">
    <name type="scientific">Microbispora hainanensis</name>
    <dbReference type="NCBI Taxonomy" id="568844"/>
    <lineage>
        <taxon>Bacteria</taxon>
        <taxon>Bacillati</taxon>
        <taxon>Actinomycetota</taxon>
        <taxon>Actinomycetes</taxon>
        <taxon>Streptosporangiales</taxon>
        <taxon>Streptosporangiaceae</taxon>
        <taxon>Microbispora</taxon>
    </lineage>
</organism>
<feature type="compositionally biased region" description="Polar residues" evidence="1">
    <location>
        <begin position="156"/>
        <end position="166"/>
    </location>
</feature>
<reference evidence="3" key="1">
    <citation type="submission" date="2022-10" db="EMBL/GenBank/DDBJ databases">
        <title>The complete genomes of actinobacterial strains from the NBC collection.</title>
        <authorList>
            <person name="Joergensen T.S."/>
            <person name="Alvarez Arevalo M."/>
            <person name="Sterndorff E.B."/>
            <person name="Faurdal D."/>
            <person name="Vuksanovic O."/>
            <person name="Mourched A.-S."/>
            <person name="Charusanti P."/>
            <person name="Shaw S."/>
            <person name="Blin K."/>
            <person name="Weber T."/>
        </authorList>
    </citation>
    <scope>NUCLEOTIDE SEQUENCE</scope>
    <source>
        <strain evidence="3">NBC_00254</strain>
    </source>
</reference>
<dbReference type="RefSeq" id="WP_328710942.1">
    <property type="nucleotide sequence ID" value="NZ_CP108085.1"/>
</dbReference>